<evidence type="ECO:0000313" key="2">
    <source>
        <dbReference type="Proteomes" id="UP001259982"/>
    </source>
</evidence>
<proteinExistence type="predicted"/>
<protein>
    <recommendedName>
        <fullName evidence="3">Rap1a immunity protein domain-containing protein</fullName>
    </recommendedName>
</protein>
<accession>A0ABU3B7T3</accession>
<dbReference type="EMBL" id="JAVRHY010000006">
    <property type="protein sequence ID" value="MDT0618532.1"/>
    <property type="molecule type" value="Genomic_DNA"/>
</dbReference>
<organism evidence="1 2">
    <name type="scientific">Spectribacter acetivorans</name>
    <dbReference type="NCBI Taxonomy" id="3075603"/>
    <lineage>
        <taxon>Bacteria</taxon>
        <taxon>Pseudomonadati</taxon>
        <taxon>Pseudomonadota</taxon>
        <taxon>Gammaproteobacteria</taxon>
        <taxon>Salinisphaerales</taxon>
        <taxon>Salinisphaeraceae</taxon>
        <taxon>Spectribacter</taxon>
    </lineage>
</organism>
<sequence>MNLGQLNHLQSKAANGDDMAAEQIRAYLHGLLEGLLLAANRADLNICPPDQWSTDSLQAYRLLNTYVAMQGVTGESLARYRVAPALVEALQARYPCKK</sequence>
<name>A0ABU3B7T3_9GAMM</name>
<dbReference type="Proteomes" id="UP001259982">
    <property type="component" value="Unassembled WGS sequence"/>
</dbReference>
<evidence type="ECO:0000313" key="1">
    <source>
        <dbReference type="EMBL" id="MDT0618532.1"/>
    </source>
</evidence>
<evidence type="ECO:0008006" key="3">
    <source>
        <dbReference type="Google" id="ProtNLM"/>
    </source>
</evidence>
<comment type="caution">
    <text evidence="1">The sequence shown here is derived from an EMBL/GenBank/DDBJ whole genome shotgun (WGS) entry which is preliminary data.</text>
</comment>
<dbReference type="RefSeq" id="WP_311658662.1">
    <property type="nucleotide sequence ID" value="NZ_JAVRHY010000006.1"/>
</dbReference>
<keyword evidence="2" id="KW-1185">Reference proteome</keyword>
<gene>
    <name evidence="1" type="ORF">RM531_08580</name>
</gene>
<reference evidence="1 2" key="1">
    <citation type="submission" date="2023-09" db="EMBL/GenBank/DDBJ databases">
        <authorList>
            <person name="Rey-Velasco X."/>
        </authorList>
    </citation>
    <scope>NUCLEOTIDE SEQUENCE [LARGE SCALE GENOMIC DNA]</scope>
    <source>
        <strain evidence="1 2">P385</strain>
    </source>
</reference>